<dbReference type="GeneTree" id="ENSGT00940000153392"/>
<dbReference type="Proteomes" id="UP000472273">
    <property type="component" value="Unplaced"/>
</dbReference>
<accession>A0A670XZB0</accession>
<dbReference type="AlphaFoldDB" id="A0A670XZB0"/>
<dbReference type="InterPro" id="IPR024831">
    <property type="entry name" value="Uroplakin-3"/>
</dbReference>
<dbReference type="PANTHER" id="PTHR15446:SF15">
    <property type="entry name" value="UROPLAKIN-3B"/>
    <property type="match status" value="1"/>
</dbReference>
<reference evidence="1" key="2">
    <citation type="submission" date="2025-09" db="UniProtKB">
        <authorList>
            <consortium name="Ensembl"/>
        </authorList>
    </citation>
    <scope>IDENTIFICATION</scope>
</reference>
<name>A0A670XZB0_PSETE</name>
<proteinExistence type="predicted"/>
<evidence type="ECO:0000313" key="1">
    <source>
        <dbReference type="Ensembl" id="ENSPTXP00000005169.1"/>
    </source>
</evidence>
<reference evidence="1" key="1">
    <citation type="submission" date="2025-08" db="UniProtKB">
        <authorList>
            <consortium name="Ensembl"/>
        </authorList>
    </citation>
    <scope>IDENTIFICATION</scope>
</reference>
<organism evidence="1 2">
    <name type="scientific">Pseudonaja textilis</name>
    <name type="common">Eastern brown snake</name>
    <dbReference type="NCBI Taxonomy" id="8673"/>
    <lineage>
        <taxon>Eukaryota</taxon>
        <taxon>Metazoa</taxon>
        <taxon>Chordata</taxon>
        <taxon>Craniata</taxon>
        <taxon>Vertebrata</taxon>
        <taxon>Euteleostomi</taxon>
        <taxon>Lepidosauria</taxon>
        <taxon>Squamata</taxon>
        <taxon>Bifurcata</taxon>
        <taxon>Unidentata</taxon>
        <taxon>Episquamata</taxon>
        <taxon>Toxicofera</taxon>
        <taxon>Serpentes</taxon>
        <taxon>Colubroidea</taxon>
        <taxon>Elapidae</taxon>
        <taxon>Hydrophiinae</taxon>
        <taxon>Pseudonaja</taxon>
    </lineage>
</organism>
<sequence>LLFLTAEALAVSGQGVQAVFTLDLNMAGKITVSTFSLEWPKCVFDSFVNASDNIWLVVTFANATTNFQNPTSIDKIPPYEDLYTTFSFMTMKSTLSQYPCTKGKATNVLRVGNESSCKNDDTKTHCNGPLPSAGPYRGVKLDFLKGRISIVVLLCGLARVRDRMDICSTSGIQNGEQGAGGQNRAWCPHVSPPLCPVFSLDGPLQHPASQNGAWGAHIAFWLPECCRRPSRPKMGCQRLCYVQVSSMGQI</sequence>
<protein>
    <submittedName>
        <fullName evidence="1">Uroplakin 3B</fullName>
    </submittedName>
</protein>
<dbReference type="PANTHER" id="PTHR15446">
    <property type="entry name" value="UROPLAKIN III"/>
    <property type="match status" value="1"/>
</dbReference>
<dbReference type="Ensembl" id="ENSPTXT00000005323.1">
    <property type="protein sequence ID" value="ENSPTXP00000005169.1"/>
    <property type="gene ID" value="ENSPTXG00000003784.1"/>
</dbReference>
<keyword evidence="2" id="KW-1185">Reference proteome</keyword>
<dbReference type="GO" id="GO:0016020">
    <property type="term" value="C:membrane"/>
    <property type="evidence" value="ECO:0007669"/>
    <property type="project" value="TreeGrafter"/>
</dbReference>
<evidence type="ECO:0000313" key="2">
    <source>
        <dbReference type="Proteomes" id="UP000472273"/>
    </source>
</evidence>